<reference evidence="1 2" key="1">
    <citation type="journal article" date="2015" name="Stand. Genomic Sci.">
        <title>Genomic Encyclopedia of Bacterial and Archaeal Type Strains, Phase III: the genomes of soil and plant-associated and newly described type strains.</title>
        <authorList>
            <person name="Whitman W.B."/>
            <person name="Woyke T."/>
            <person name="Klenk H.P."/>
            <person name="Zhou Y."/>
            <person name="Lilburn T.G."/>
            <person name="Beck B.J."/>
            <person name="De Vos P."/>
            <person name="Vandamme P."/>
            <person name="Eisen J.A."/>
            <person name="Garrity G."/>
            <person name="Hugenholtz P."/>
            <person name="Kyrpides N.C."/>
        </authorList>
    </citation>
    <scope>NUCLEOTIDE SEQUENCE [LARGE SCALE GENOMIC DNA]</scope>
    <source>
        <strain evidence="1 2">CGMCC 1.10116</strain>
    </source>
</reference>
<proteinExistence type="predicted"/>
<organism evidence="1 2">
    <name type="scientific">Halalkalibacter nanhaiisediminis</name>
    <dbReference type="NCBI Taxonomy" id="688079"/>
    <lineage>
        <taxon>Bacteria</taxon>
        <taxon>Bacillati</taxon>
        <taxon>Bacillota</taxon>
        <taxon>Bacilli</taxon>
        <taxon>Bacillales</taxon>
        <taxon>Bacillaceae</taxon>
        <taxon>Halalkalibacter</taxon>
    </lineage>
</organism>
<dbReference type="NCBIfam" id="TIGR02845">
    <property type="entry name" value="spore_V_AD"/>
    <property type="match status" value="1"/>
</dbReference>
<dbReference type="InterPro" id="IPR016039">
    <property type="entry name" value="Thiolase-like"/>
</dbReference>
<dbReference type="Pfam" id="PF07451">
    <property type="entry name" value="SpoVAD"/>
    <property type="match status" value="1"/>
</dbReference>
<dbReference type="RefSeq" id="WP_144449706.1">
    <property type="nucleotide sequence ID" value="NZ_VLKZ01000003.1"/>
</dbReference>
<dbReference type="NCBIfam" id="NF006160">
    <property type="entry name" value="PRK08304.1"/>
    <property type="match status" value="1"/>
</dbReference>
<keyword evidence="2" id="KW-1185">Reference proteome</keyword>
<accession>A0A562QPB6</accession>
<gene>
    <name evidence="1" type="ORF">IQ10_01371</name>
</gene>
<sequence length="338" mass="36773">MERRGKQTWHFDNPVYVQATGTAVGPVEAKGPISDSFDICYDDLYAGEKNWELAERRLLKDAVGTALKKAEKKTKEIDYFLAGDLLNQIVTSNYHARELEIPYLGLFSACATAMEGLALASLLVDTGAANDVLAATSSHHSTAERQFRYPTEFGGQRPETSTYTVTGAGAVIVGSKPSFIRIKEATIGKVMDMGIKNPFDMGSAMAPAAKDTILTHLDDTNRDFSYYDVIVTGDLSRVGSGILRKLLQEKGIEIGHHYDDCGIMIYQQEQAVFAGGSGAGCVAVVTYGHLFKEMIRGRINKMLVVATGALLSPLMIQQKESIPCIAHAVSFEREDCDG</sequence>
<dbReference type="OrthoDB" id="9770068at2"/>
<evidence type="ECO:0000313" key="2">
    <source>
        <dbReference type="Proteomes" id="UP000315711"/>
    </source>
</evidence>
<dbReference type="SUPFAM" id="SSF53901">
    <property type="entry name" value="Thiolase-like"/>
    <property type="match status" value="1"/>
</dbReference>
<comment type="caution">
    <text evidence="1">The sequence shown here is derived from an EMBL/GenBank/DDBJ whole genome shotgun (WGS) entry which is preliminary data.</text>
</comment>
<dbReference type="PIRSF" id="PIRSF011570">
    <property type="entry name" value="SpoVAD"/>
    <property type="match status" value="1"/>
</dbReference>
<dbReference type="Proteomes" id="UP000315711">
    <property type="component" value="Unassembled WGS sequence"/>
</dbReference>
<dbReference type="AlphaFoldDB" id="A0A562QPB6"/>
<dbReference type="NCBIfam" id="NF009069">
    <property type="entry name" value="PRK12404.1"/>
    <property type="match status" value="1"/>
</dbReference>
<dbReference type="Gene3D" id="3.40.47.40">
    <property type="entry name" value="Stage V sporulation protein AD"/>
    <property type="match status" value="1"/>
</dbReference>
<dbReference type="InterPro" id="IPR038369">
    <property type="entry name" value="SpoVAD_sf"/>
</dbReference>
<name>A0A562QPB6_9BACI</name>
<protein>
    <submittedName>
        <fullName evidence="1">Stage V sporulation protein AD</fullName>
    </submittedName>
</protein>
<evidence type="ECO:0000313" key="1">
    <source>
        <dbReference type="EMBL" id="TWI58040.1"/>
    </source>
</evidence>
<dbReference type="EMBL" id="VLKZ01000003">
    <property type="protein sequence ID" value="TWI58040.1"/>
    <property type="molecule type" value="Genomic_DNA"/>
</dbReference>
<dbReference type="GO" id="GO:0016746">
    <property type="term" value="F:acyltransferase activity"/>
    <property type="evidence" value="ECO:0007669"/>
    <property type="project" value="InterPro"/>
</dbReference>
<dbReference type="InterPro" id="IPR010894">
    <property type="entry name" value="SpoVAD"/>
</dbReference>